<evidence type="ECO:0000256" key="1">
    <source>
        <dbReference type="SAM" id="MobiDB-lite"/>
    </source>
</evidence>
<feature type="compositionally biased region" description="Basic and acidic residues" evidence="1">
    <location>
        <begin position="86"/>
        <end position="95"/>
    </location>
</feature>
<feature type="compositionally biased region" description="Basic and acidic residues" evidence="1">
    <location>
        <begin position="206"/>
        <end position="222"/>
    </location>
</feature>
<protein>
    <submittedName>
        <fullName evidence="2">Uncharacterized protein</fullName>
    </submittedName>
</protein>
<dbReference type="RefSeq" id="XP_018275860.1">
    <property type="nucleotide sequence ID" value="XM_018424333.1"/>
</dbReference>
<sequence length="240" mass="25951">MEFTASPLPPAPHAVPCLAQITLGSDGPRHSALMALTVDATATDRADIGVVARKVYWRARVGVDLPSRSLIITPSRSIEPLLDGPPAREHPEHSSGKTHLFHNHNHVKPQPEPEPVTTFPGVVDGRPLAAIRVPLSALDSTHCVVNTEPPAYILIPVATDDPHDAATLRFEFDSWLCGKADVEILAGQIHQALEDHGKPIPAPAATEHRTQEGVREGRDNDGSTHPSGDAPYDPEWKKSW</sequence>
<evidence type="ECO:0000313" key="2">
    <source>
        <dbReference type="EMBL" id="KLT39369.1"/>
    </source>
</evidence>
<accession>A0A0J1AVQ8</accession>
<evidence type="ECO:0000313" key="3">
    <source>
        <dbReference type="Proteomes" id="UP000053611"/>
    </source>
</evidence>
<feature type="region of interest" description="Disordered" evidence="1">
    <location>
        <begin position="78"/>
        <end position="97"/>
    </location>
</feature>
<dbReference type="GeneID" id="28984936"/>
<feature type="region of interest" description="Disordered" evidence="1">
    <location>
        <begin position="196"/>
        <end position="240"/>
    </location>
</feature>
<gene>
    <name evidence="2" type="ORF">CC85DRAFT_288624</name>
</gene>
<dbReference type="Proteomes" id="UP000053611">
    <property type="component" value="Unassembled WGS sequence"/>
</dbReference>
<keyword evidence="3" id="KW-1185">Reference proteome</keyword>
<dbReference type="AlphaFoldDB" id="A0A0J1AVQ8"/>
<dbReference type="EMBL" id="KQ087261">
    <property type="protein sequence ID" value="KLT39369.1"/>
    <property type="molecule type" value="Genomic_DNA"/>
</dbReference>
<organism evidence="2 3">
    <name type="scientific">Cutaneotrichosporon oleaginosum</name>
    <dbReference type="NCBI Taxonomy" id="879819"/>
    <lineage>
        <taxon>Eukaryota</taxon>
        <taxon>Fungi</taxon>
        <taxon>Dikarya</taxon>
        <taxon>Basidiomycota</taxon>
        <taxon>Agaricomycotina</taxon>
        <taxon>Tremellomycetes</taxon>
        <taxon>Trichosporonales</taxon>
        <taxon>Trichosporonaceae</taxon>
        <taxon>Cutaneotrichosporon</taxon>
    </lineage>
</organism>
<proteinExistence type="predicted"/>
<name>A0A0J1AVQ8_9TREE</name>
<reference evidence="2 3" key="1">
    <citation type="submission" date="2015-03" db="EMBL/GenBank/DDBJ databases">
        <title>Genomics and transcriptomics of the oil-accumulating basidiomycete yeast T. oleaginosus allow insights into substrate utilization and the diverse evolutionary trajectories of mating systems in fungi.</title>
        <authorList>
            <consortium name="DOE Joint Genome Institute"/>
            <person name="Kourist R."/>
            <person name="Kracht O."/>
            <person name="Bracharz F."/>
            <person name="Lipzen A."/>
            <person name="Nolan M."/>
            <person name="Ohm R."/>
            <person name="Grigoriev I."/>
            <person name="Sun S."/>
            <person name="Heitman J."/>
            <person name="Bruck T."/>
            <person name="Nowrousian M."/>
        </authorList>
    </citation>
    <scope>NUCLEOTIDE SEQUENCE [LARGE SCALE GENOMIC DNA]</scope>
    <source>
        <strain evidence="2 3">IBC0246</strain>
    </source>
</reference>